<evidence type="ECO:0000256" key="4">
    <source>
        <dbReference type="RuleBase" id="RU003456"/>
    </source>
</evidence>
<dbReference type="Pfam" id="PF00329">
    <property type="entry name" value="Complex1_30kDa"/>
    <property type="match status" value="1"/>
</dbReference>
<evidence type="ECO:0000259" key="6">
    <source>
        <dbReference type="Pfam" id="PF00329"/>
    </source>
</evidence>
<dbReference type="GO" id="GO:0048038">
    <property type="term" value="F:quinone binding"/>
    <property type="evidence" value="ECO:0007669"/>
    <property type="project" value="UniProtKB-KW"/>
</dbReference>
<dbReference type="Gene3D" id="3.30.460.80">
    <property type="entry name" value="NADH:ubiquinone oxidoreductase, 30kDa subunit"/>
    <property type="match status" value="1"/>
</dbReference>
<dbReference type="STRING" id="1855912.LuPra_04949"/>
<keyword evidence="7" id="KW-0560">Oxidoreductase</keyword>
<keyword evidence="3" id="KW-0830">Ubiquinone</keyword>
<reference evidence="8" key="2">
    <citation type="submission" date="2016-04" db="EMBL/GenBank/DDBJ databases">
        <title>First Complete Genome Sequence of a Subdivision 6 Acidobacterium.</title>
        <authorList>
            <person name="Huang S."/>
            <person name="Vieira S."/>
            <person name="Bunk B."/>
            <person name="Riedel T."/>
            <person name="Sproeer C."/>
            <person name="Overmann J."/>
        </authorList>
    </citation>
    <scope>NUCLEOTIDE SEQUENCE [LARGE SCALE GENOMIC DNA]</scope>
    <source>
        <strain evidence="8">DSM 100886 HEG_-6_39</strain>
    </source>
</reference>
<evidence type="ECO:0000256" key="2">
    <source>
        <dbReference type="ARBA" id="ARBA00022448"/>
    </source>
</evidence>
<dbReference type="SUPFAM" id="SSF143243">
    <property type="entry name" value="Nqo5-like"/>
    <property type="match status" value="1"/>
</dbReference>
<proteinExistence type="inferred from homology"/>
<evidence type="ECO:0000256" key="5">
    <source>
        <dbReference type="RuleBase" id="RU003582"/>
    </source>
</evidence>
<feature type="domain" description="NADH:ubiquinone oxidoreductase 30kDa subunit" evidence="6">
    <location>
        <begin position="31"/>
        <end position="159"/>
    </location>
</feature>
<dbReference type="GO" id="GO:0005886">
    <property type="term" value="C:plasma membrane"/>
    <property type="evidence" value="ECO:0007669"/>
    <property type="project" value="UniProtKB-SubCell"/>
</dbReference>
<dbReference type="GO" id="GO:0008137">
    <property type="term" value="F:NADH dehydrogenase (ubiquinone) activity"/>
    <property type="evidence" value="ECO:0007669"/>
    <property type="project" value="InterPro"/>
</dbReference>
<dbReference type="RefSeq" id="WP_110173214.1">
    <property type="nucleotide sequence ID" value="NZ_CP015136.1"/>
</dbReference>
<sequence length="197" mass="22311">MDIATRLEALRQVLPDVVIEEVPSVDQPAIAVPAEAIERVARQLREHPSLQFQVLAELTAADYWPREPRFEVVYHFVSMGAEALGSGAPPPQRLRVKVRIGGEAPMMPTIVRIYPNANWYEREVFDLFGVAFDGHPDLRRILMPEDWEGYPARKDYPVQIHKAVDIGQALQVTEEEFVRNIERQKRAAGVSAGFDVQ</sequence>
<dbReference type="InterPro" id="IPR037232">
    <property type="entry name" value="NADH_quin_OxRdtase_su_C/D-like"/>
</dbReference>
<dbReference type="InterPro" id="IPR010218">
    <property type="entry name" value="NADH_DH_suC"/>
</dbReference>
<organism evidence="7 8">
    <name type="scientific">Luteitalea pratensis</name>
    <dbReference type="NCBI Taxonomy" id="1855912"/>
    <lineage>
        <taxon>Bacteria</taxon>
        <taxon>Pseudomonadati</taxon>
        <taxon>Acidobacteriota</taxon>
        <taxon>Vicinamibacteria</taxon>
        <taxon>Vicinamibacterales</taxon>
        <taxon>Vicinamibacteraceae</taxon>
        <taxon>Luteitalea</taxon>
    </lineage>
</organism>
<dbReference type="PROSITE" id="PS00542">
    <property type="entry name" value="COMPLEX1_30K"/>
    <property type="match status" value="1"/>
</dbReference>
<dbReference type="Proteomes" id="UP000076079">
    <property type="component" value="Chromosome"/>
</dbReference>
<keyword evidence="8" id="KW-1185">Reference proteome</keyword>
<dbReference type="KEGG" id="abac:LuPra_04949"/>
<gene>
    <name evidence="7" type="primary">nqo5</name>
    <name evidence="3" type="synonym">nuoC</name>
    <name evidence="7" type="ORF">LuPra_04949</name>
</gene>
<comment type="subcellular location">
    <subcellularLocation>
        <location evidence="3">Cell membrane</location>
        <topology evidence="3">Peripheral membrane protein</topology>
        <orientation evidence="3">Cytoplasmic side</orientation>
    </subcellularLocation>
</comment>
<protein>
    <recommendedName>
        <fullName evidence="3">NADH-quinone oxidoreductase subunit C</fullName>
        <ecNumber evidence="3">7.1.1.-</ecNumber>
    </recommendedName>
    <alternativeName>
        <fullName evidence="3">NADH dehydrogenase I subunit C</fullName>
    </alternativeName>
    <alternativeName>
        <fullName evidence="3">NDH-1 subunit C</fullName>
    </alternativeName>
</protein>
<dbReference type="HAMAP" id="MF_01357">
    <property type="entry name" value="NDH1_NuoC"/>
    <property type="match status" value="1"/>
</dbReference>
<keyword evidence="3 4" id="KW-1278">Translocase</keyword>
<dbReference type="NCBIfam" id="TIGR01961">
    <property type="entry name" value="NuoC_fam"/>
    <property type="match status" value="1"/>
</dbReference>
<evidence type="ECO:0000256" key="3">
    <source>
        <dbReference type="HAMAP-Rule" id="MF_01357"/>
    </source>
</evidence>
<comment type="subunit">
    <text evidence="3">NDH-1 is composed of 14 different subunits. Subunits NuoB, C, D, E, F, and G constitute the peripheral sector of the complex.</text>
</comment>
<dbReference type="PANTHER" id="PTHR10884">
    <property type="entry name" value="NADH DEHYDROGENASE UBIQUINONE IRON-SULFUR PROTEIN 3"/>
    <property type="match status" value="1"/>
</dbReference>
<dbReference type="InterPro" id="IPR020396">
    <property type="entry name" value="NADH_UbQ_OxRdtase_CS"/>
</dbReference>
<comment type="function">
    <text evidence="3">NDH-1 shuttles electrons from NADH, via FMN and iron-sulfur (Fe-S) centers, to quinones in the respiratory chain. The immediate electron acceptor for the enzyme in this species is believed to be ubiquinone. Couples the redox reaction to proton translocation (for every two electrons transferred, four hydrogen ions are translocated across the cytoplasmic membrane), and thus conserves the redox energy in a proton gradient.</text>
</comment>
<comment type="similarity">
    <text evidence="1 3 4">Belongs to the complex I 30 kDa subunit family.</text>
</comment>
<evidence type="ECO:0000313" key="7">
    <source>
        <dbReference type="EMBL" id="AMY11691.1"/>
    </source>
</evidence>
<accession>A0A143PTI0</accession>
<keyword evidence="3 5" id="KW-0874">Quinone</keyword>
<evidence type="ECO:0000256" key="1">
    <source>
        <dbReference type="ARBA" id="ARBA00007569"/>
    </source>
</evidence>
<dbReference type="GO" id="GO:0050136">
    <property type="term" value="F:NADH dehydrogenase (quinone) (non-electrogenic) activity"/>
    <property type="evidence" value="ECO:0007669"/>
    <property type="project" value="UniProtKB-UniRule"/>
</dbReference>
<dbReference type="AlphaFoldDB" id="A0A143PTI0"/>
<dbReference type="OrthoDB" id="9803286at2"/>
<keyword evidence="3" id="KW-0472">Membrane</keyword>
<evidence type="ECO:0000313" key="8">
    <source>
        <dbReference type="Proteomes" id="UP000076079"/>
    </source>
</evidence>
<dbReference type="EC" id="7.1.1.-" evidence="3"/>
<comment type="catalytic activity">
    <reaction evidence="3 5">
        <text>a quinone + NADH + 5 H(+)(in) = a quinol + NAD(+) + 4 H(+)(out)</text>
        <dbReference type="Rhea" id="RHEA:57888"/>
        <dbReference type="ChEBI" id="CHEBI:15378"/>
        <dbReference type="ChEBI" id="CHEBI:24646"/>
        <dbReference type="ChEBI" id="CHEBI:57540"/>
        <dbReference type="ChEBI" id="CHEBI:57945"/>
        <dbReference type="ChEBI" id="CHEBI:132124"/>
    </reaction>
</comment>
<dbReference type="PATRIC" id="fig|1813736.3.peg.5204"/>
<keyword evidence="3 4" id="KW-0520">NAD</keyword>
<name>A0A143PTI0_LUTPR</name>
<dbReference type="EMBL" id="CP015136">
    <property type="protein sequence ID" value="AMY11691.1"/>
    <property type="molecule type" value="Genomic_DNA"/>
</dbReference>
<keyword evidence="2 3" id="KW-0813">Transport</keyword>
<keyword evidence="3" id="KW-1003">Cell membrane</keyword>
<reference evidence="7 8" key="1">
    <citation type="journal article" date="2016" name="Genome Announc.">
        <title>First Complete Genome Sequence of a Subdivision 6 Acidobacterium Strain.</title>
        <authorList>
            <person name="Huang S."/>
            <person name="Vieira S."/>
            <person name="Bunk B."/>
            <person name="Riedel T."/>
            <person name="Sproer C."/>
            <person name="Overmann J."/>
        </authorList>
    </citation>
    <scope>NUCLEOTIDE SEQUENCE [LARGE SCALE GENOMIC DNA]</scope>
    <source>
        <strain evidence="8">DSM 100886 HEG_-6_39</strain>
    </source>
</reference>
<dbReference type="InterPro" id="IPR001268">
    <property type="entry name" value="NADH_UbQ_OxRdtase_30kDa_su"/>
</dbReference>
<dbReference type="PANTHER" id="PTHR10884:SF14">
    <property type="entry name" value="NADH DEHYDROGENASE [UBIQUINONE] IRON-SULFUR PROTEIN 3, MITOCHONDRIAL"/>
    <property type="match status" value="1"/>
</dbReference>